<dbReference type="EMBL" id="NAFL01000221">
    <property type="protein sequence ID" value="OSJ35221.1"/>
    <property type="molecule type" value="Genomic_DNA"/>
</dbReference>
<sequence>MAILFAWVVCIGIGKSYASAPELDIGHLVEIAPVGFATRVGFLTKVFEGLRRLCVSSLIWIPPMKRKEGGGKQFA</sequence>
<proteinExistence type="predicted"/>
<organism evidence="1 2">
    <name type="scientific">Bradyrhizobium japonicum</name>
    <dbReference type="NCBI Taxonomy" id="375"/>
    <lineage>
        <taxon>Bacteria</taxon>
        <taxon>Pseudomonadati</taxon>
        <taxon>Pseudomonadota</taxon>
        <taxon>Alphaproteobacteria</taxon>
        <taxon>Hyphomicrobiales</taxon>
        <taxon>Nitrobacteraceae</taxon>
        <taxon>Bradyrhizobium</taxon>
    </lineage>
</organism>
<name>A0A1Y2JTU5_BRAJP</name>
<evidence type="ECO:0000313" key="2">
    <source>
        <dbReference type="Proteomes" id="UP000193335"/>
    </source>
</evidence>
<reference evidence="1 2" key="1">
    <citation type="submission" date="2017-03" db="EMBL/GenBank/DDBJ databases">
        <title>Whole genome sequences of fourteen strains of Bradyrhizobium canariense and one strain of Bradyrhizobium japonicum isolated from Lupinus (Papilionoideae: Genisteae) species in Algeria.</title>
        <authorList>
            <person name="Crovadore J."/>
            <person name="Chekireb D."/>
            <person name="Brachmann A."/>
            <person name="Chablais R."/>
            <person name="Cochard B."/>
            <person name="Lefort F."/>
        </authorList>
    </citation>
    <scope>NUCLEOTIDE SEQUENCE [LARGE SCALE GENOMIC DNA]</scope>
    <source>
        <strain evidence="1 2">UBMA197</strain>
    </source>
</reference>
<protein>
    <submittedName>
        <fullName evidence="1">Uncharacterized protein</fullName>
    </submittedName>
</protein>
<evidence type="ECO:0000313" key="1">
    <source>
        <dbReference type="EMBL" id="OSJ35221.1"/>
    </source>
</evidence>
<gene>
    <name evidence="1" type="ORF">BSZ19_09435</name>
</gene>
<comment type="caution">
    <text evidence="1">The sequence shown here is derived from an EMBL/GenBank/DDBJ whole genome shotgun (WGS) entry which is preliminary data.</text>
</comment>
<dbReference type="RefSeq" id="WP_085399348.1">
    <property type="nucleotide sequence ID" value="NZ_NAFL01000221.1"/>
</dbReference>
<dbReference type="Proteomes" id="UP000193335">
    <property type="component" value="Unassembled WGS sequence"/>
</dbReference>
<accession>A0A1Y2JTU5</accession>
<dbReference type="AlphaFoldDB" id="A0A1Y2JTU5"/>